<evidence type="ECO:0000313" key="3">
    <source>
        <dbReference type="EMBL" id="MXP26630.1"/>
    </source>
</evidence>
<keyword evidence="2 3" id="KW-0808">Transferase</keyword>
<dbReference type="PANTHER" id="PTHR23416">
    <property type="entry name" value="SIALIC ACID SYNTHASE-RELATED"/>
    <property type="match status" value="1"/>
</dbReference>
<protein>
    <submittedName>
        <fullName evidence="3">Putative colanic acid biosynthesis acetyltransferase</fullName>
    </submittedName>
</protein>
<dbReference type="GO" id="GO:0008374">
    <property type="term" value="F:O-acyltransferase activity"/>
    <property type="evidence" value="ECO:0007669"/>
    <property type="project" value="TreeGrafter"/>
</dbReference>
<sequence length="193" mass="20767">MKVGTKITPDAWPPLEGGASFPLKHRAYRALFQIVWLALARWTPPFLNPWRCLILKAFGARIGKAAMVYSSARIWYPAHLNMGHRATLGPRVNCYNIAPIHLGAYAVISQDAELVTGSHDVDNPAHSLTAAPIVIGPSCWVAAGAFVGPGVVMEAFSVLGARSVCFSACRRGGIYVGNPASLLRERKGFAAQD</sequence>
<accession>A0A845A8R4</accession>
<name>A0A845A8R4_9SPHN</name>
<dbReference type="EMBL" id="WTYQ01000004">
    <property type="protein sequence ID" value="MXP26630.1"/>
    <property type="molecule type" value="Genomic_DNA"/>
</dbReference>
<keyword evidence="4" id="KW-1185">Reference proteome</keyword>
<dbReference type="PANTHER" id="PTHR23416:SF23">
    <property type="entry name" value="ACETYLTRANSFERASE C18B11.09C-RELATED"/>
    <property type="match status" value="1"/>
</dbReference>
<dbReference type="InterPro" id="IPR011004">
    <property type="entry name" value="Trimer_LpxA-like_sf"/>
</dbReference>
<comment type="similarity">
    <text evidence="1">Belongs to the transferase hexapeptide repeat family.</text>
</comment>
<evidence type="ECO:0000313" key="4">
    <source>
        <dbReference type="Proteomes" id="UP000460561"/>
    </source>
</evidence>
<dbReference type="GO" id="GO:0005829">
    <property type="term" value="C:cytosol"/>
    <property type="evidence" value="ECO:0007669"/>
    <property type="project" value="TreeGrafter"/>
</dbReference>
<dbReference type="Gene3D" id="2.160.10.10">
    <property type="entry name" value="Hexapeptide repeat proteins"/>
    <property type="match status" value="1"/>
</dbReference>
<gene>
    <name evidence="3" type="ORF">GRI39_11345</name>
</gene>
<organism evidence="3 4">
    <name type="scientific">Altericroceibacterium indicum</name>
    <dbReference type="NCBI Taxonomy" id="374177"/>
    <lineage>
        <taxon>Bacteria</taxon>
        <taxon>Pseudomonadati</taxon>
        <taxon>Pseudomonadota</taxon>
        <taxon>Alphaproteobacteria</taxon>
        <taxon>Sphingomonadales</taxon>
        <taxon>Erythrobacteraceae</taxon>
        <taxon>Altericroceibacterium</taxon>
    </lineage>
</organism>
<dbReference type="RefSeq" id="WP_160739842.1">
    <property type="nucleotide sequence ID" value="NZ_WTYQ01000004.1"/>
</dbReference>
<dbReference type="OrthoDB" id="9815592at2"/>
<reference evidence="3 4" key="1">
    <citation type="submission" date="2019-12" db="EMBL/GenBank/DDBJ databases">
        <title>Genomic-based taxomic classification of the family Erythrobacteraceae.</title>
        <authorList>
            <person name="Xu L."/>
        </authorList>
    </citation>
    <scope>NUCLEOTIDE SEQUENCE [LARGE SCALE GENOMIC DNA]</scope>
    <source>
        <strain evidence="3 4">DSM 18604</strain>
    </source>
</reference>
<dbReference type="InterPro" id="IPR051159">
    <property type="entry name" value="Hexapeptide_acetyltransf"/>
</dbReference>
<comment type="caution">
    <text evidence="3">The sequence shown here is derived from an EMBL/GenBank/DDBJ whole genome shotgun (WGS) entry which is preliminary data.</text>
</comment>
<evidence type="ECO:0000256" key="1">
    <source>
        <dbReference type="ARBA" id="ARBA00007274"/>
    </source>
</evidence>
<dbReference type="SUPFAM" id="SSF51161">
    <property type="entry name" value="Trimeric LpxA-like enzymes"/>
    <property type="match status" value="1"/>
</dbReference>
<dbReference type="AlphaFoldDB" id="A0A845A8R4"/>
<proteinExistence type="inferred from homology"/>
<evidence type="ECO:0000256" key="2">
    <source>
        <dbReference type="ARBA" id="ARBA00022679"/>
    </source>
</evidence>
<dbReference type="Proteomes" id="UP000460561">
    <property type="component" value="Unassembled WGS sequence"/>
</dbReference>